<dbReference type="SUPFAM" id="SSF81606">
    <property type="entry name" value="PP2C-like"/>
    <property type="match status" value="1"/>
</dbReference>
<dbReference type="InterPro" id="IPR000222">
    <property type="entry name" value="PP2C_BS"/>
</dbReference>
<dbReference type="CDD" id="cd00143">
    <property type="entry name" value="PP2Cc"/>
    <property type="match status" value="1"/>
</dbReference>
<protein>
    <recommendedName>
        <fullName evidence="5">PPM-type phosphatase domain-containing protein</fullName>
    </recommendedName>
</protein>
<organism evidence="6 7">
    <name type="scientific">Kistimonas scapharcae</name>
    <dbReference type="NCBI Taxonomy" id="1036133"/>
    <lineage>
        <taxon>Bacteria</taxon>
        <taxon>Pseudomonadati</taxon>
        <taxon>Pseudomonadota</taxon>
        <taxon>Gammaproteobacteria</taxon>
        <taxon>Oceanospirillales</taxon>
        <taxon>Endozoicomonadaceae</taxon>
        <taxon>Kistimonas</taxon>
    </lineage>
</organism>
<dbReference type="EMBL" id="BAABFL010000325">
    <property type="protein sequence ID" value="GAA4649862.1"/>
    <property type="molecule type" value="Genomic_DNA"/>
</dbReference>
<feature type="compositionally biased region" description="Acidic residues" evidence="4">
    <location>
        <begin position="52"/>
        <end position="72"/>
    </location>
</feature>
<dbReference type="InterPro" id="IPR001932">
    <property type="entry name" value="PPM-type_phosphatase-like_dom"/>
</dbReference>
<evidence type="ECO:0000313" key="6">
    <source>
        <dbReference type="EMBL" id="GAA4649862.1"/>
    </source>
</evidence>
<dbReference type="Proteomes" id="UP001500604">
    <property type="component" value="Unassembled WGS sequence"/>
</dbReference>
<feature type="region of interest" description="Disordered" evidence="4">
    <location>
        <begin position="29"/>
        <end position="132"/>
    </location>
</feature>
<dbReference type="InterPro" id="IPR036457">
    <property type="entry name" value="PPM-type-like_dom_sf"/>
</dbReference>
<feature type="compositionally biased region" description="Basic and acidic residues" evidence="4">
    <location>
        <begin position="34"/>
        <end position="46"/>
    </location>
</feature>
<feature type="region of interest" description="Disordered" evidence="4">
    <location>
        <begin position="178"/>
        <end position="206"/>
    </location>
</feature>
<dbReference type="InterPro" id="IPR015655">
    <property type="entry name" value="PP2C"/>
</dbReference>
<comment type="caution">
    <text evidence="6">The sequence shown here is derived from an EMBL/GenBank/DDBJ whole genome shotgun (WGS) entry which is preliminary data.</text>
</comment>
<evidence type="ECO:0000313" key="7">
    <source>
        <dbReference type="Proteomes" id="UP001500604"/>
    </source>
</evidence>
<feature type="compositionally biased region" description="Low complexity" evidence="4">
    <location>
        <begin position="73"/>
        <end position="85"/>
    </location>
</feature>
<keyword evidence="1" id="KW-0479">Metal-binding</keyword>
<evidence type="ECO:0000256" key="1">
    <source>
        <dbReference type="ARBA" id="ARBA00022723"/>
    </source>
</evidence>
<reference evidence="7" key="1">
    <citation type="journal article" date="2019" name="Int. J. Syst. Evol. Microbiol.">
        <title>The Global Catalogue of Microorganisms (GCM) 10K type strain sequencing project: providing services to taxonomists for standard genome sequencing and annotation.</title>
        <authorList>
            <consortium name="The Broad Institute Genomics Platform"/>
            <consortium name="The Broad Institute Genome Sequencing Center for Infectious Disease"/>
            <person name="Wu L."/>
            <person name="Ma J."/>
        </authorList>
    </citation>
    <scope>NUCLEOTIDE SEQUENCE [LARGE SCALE GENOMIC DNA]</scope>
    <source>
        <strain evidence="7">JCM 17805</strain>
    </source>
</reference>
<dbReference type="Pfam" id="PF00481">
    <property type="entry name" value="PP2C"/>
    <property type="match status" value="1"/>
</dbReference>
<dbReference type="PANTHER" id="PTHR47992">
    <property type="entry name" value="PROTEIN PHOSPHATASE"/>
    <property type="match status" value="1"/>
</dbReference>
<dbReference type="SMART" id="SM00332">
    <property type="entry name" value="PP2Cc"/>
    <property type="match status" value="1"/>
</dbReference>
<dbReference type="Gene3D" id="3.60.40.10">
    <property type="entry name" value="PPM-type phosphatase domain"/>
    <property type="match status" value="1"/>
</dbReference>
<evidence type="ECO:0000259" key="5">
    <source>
        <dbReference type="PROSITE" id="PS51746"/>
    </source>
</evidence>
<sequence length="511" mass="55645">MEKNLKIEELEYRLEFSSEKIAAKLDKALANAREQQEAEQKRKEQRVISSPTDDDEQLSQSDDSEYEGESDSSLESLSSGFYSMSDTDSITAMLEAAEQNEPENSEDEDIDIISQSDENDQQEASEQQATTQHVIAQPTEDDEGILALSGDFVGQWLTSGHSWGRLPSMYYAMSETSPAPMTAVPEPEPTNAQTQQEEQEESPVQRVIEQSLDDIETPALSADPDPLEAIDSWQPVLPPVSCKMSETLPGVSIASSIGLRPTMEDAHIATHFTIKAGGEDVPISILGVFDGHGTKEVADHAAQHIVKFLTKWLELYNAESLTDEKIWNAIKIALVDLSRSSHCALGGSTACVALIIKNDLWIANLGDSRAILVNRNGEDIQLSEDAKPENEIYKTSIEKRGGFVGNALGIYRVNNNLAPARALADHHLGGAVCSRAKITQYPLTDFSGCLVLVCDGVTEVFTTKEIGDIARDALNENDPTVNIAERIAKESLRKGTTDNVSAVVAPLGDAD</sequence>
<evidence type="ECO:0000256" key="4">
    <source>
        <dbReference type="SAM" id="MobiDB-lite"/>
    </source>
</evidence>
<accession>A0ABP8V4N2</accession>
<keyword evidence="7" id="KW-1185">Reference proteome</keyword>
<evidence type="ECO:0000256" key="3">
    <source>
        <dbReference type="ARBA" id="ARBA00022912"/>
    </source>
</evidence>
<keyword evidence="3" id="KW-0904">Protein phosphatase</keyword>
<proteinExistence type="predicted"/>
<name>A0ABP8V4N2_9GAMM</name>
<keyword evidence="2" id="KW-0378">Hydrolase</keyword>
<evidence type="ECO:0000256" key="2">
    <source>
        <dbReference type="ARBA" id="ARBA00022801"/>
    </source>
</evidence>
<feature type="compositionally biased region" description="Acidic residues" evidence="4">
    <location>
        <begin position="98"/>
        <end position="123"/>
    </location>
</feature>
<feature type="domain" description="PPM-type phosphatase" evidence="5">
    <location>
        <begin position="250"/>
        <end position="507"/>
    </location>
</feature>
<dbReference type="PROSITE" id="PS01032">
    <property type="entry name" value="PPM_1"/>
    <property type="match status" value="1"/>
</dbReference>
<dbReference type="PROSITE" id="PS51746">
    <property type="entry name" value="PPM_2"/>
    <property type="match status" value="1"/>
</dbReference>
<gene>
    <name evidence="6" type="ORF">GCM10023116_21430</name>
</gene>